<feature type="compositionally biased region" description="Basic and acidic residues" evidence="3">
    <location>
        <begin position="34"/>
        <end position="55"/>
    </location>
</feature>
<keyword evidence="7" id="KW-1185">Reference proteome</keyword>
<evidence type="ECO:0000313" key="6">
    <source>
        <dbReference type="EMBL" id="KAI0493747.1"/>
    </source>
</evidence>
<evidence type="ECO:0008006" key="8">
    <source>
        <dbReference type="Google" id="ProtNLM"/>
    </source>
</evidence>
<comment type="similarity">
    <text evidence="1">Belongs to the remorin family.</text>
</comment>
<dbReference type="OrthoDB" id="684343at2759"/>
<dbReference type="PANTHER" id="PTHR31775:SF5">
    <property type="entry name" value="REMORIN 1.4"/>
    <property type="match status" value="1"/>
</dbReference>
<dbReference type="InterPro" id="IPR005516">
    <property type="entry name" value="Remorin_C"/>
</dbReference>
<dbReference type="SMR" id="A0A8T3ABF5"/>
<feature type="coiled-coil region" evidence="2">
    <location>
        <begin position="129"/>
        <end position="160"/>
    </location>
</feature>
<evidence type="ECO:0000256" key="1">
    <source>
        <dbReference type="ARBA" id="ARBA00005711"/>
    </source>
</evidence>
<evidence type="ECO:0000256" key="2">
    <source>
        <dbReference type="SAM" id="Coils"/>
    </source>
</evidence>
<keyword evidence="2" id="KW-0175">Coiled coil</keyword>
<dbReference type="Pfam" id="PF03763">
    <property type="entry name" value="Remorin_C"/>
    <property type="match status" value="1"/>
</dbReference>
<dbReference type="EMBL" id="JAGYWB010000017">
    <property type="protein sequence ID" value="KAI0493747.1"/>
    <property type="molecule type" value="Genomic_DNA"/>
</dbReference>
<evidence type="ECO:0000256" key="3">
    <source>
        <dbReference type="SAM" id="MobiDB-lite"/>
    </source>
</evidence>
<dbReference type="InterPro" id="IPR005518">
    <property type="entry name" value="Remorin_N"/>
</dbReference>
<dbReference type="Pfam" id="PF03766">
    <property type="entry name" value="Remorin_N"/>
    <property type="match status" value="1"/>
</dbReference>
<feature type="domain" description="Remorin C-terminal" evidence="4">
    <location>
        <begin position="94"/>
        <end position="199"/>
    </location>
</feature>
<protein>
    <recommendedName>
        <fullName evidence="8">Remorin</fullName>
    </recommendedName>
</protein>
<accession>A0A8T3ABF5</accession>
<evidence type="ECO:0000313" key="7">
    <source>
        <dbReference type="Proteomes" id="UP000829196"/>
    </source>
</evidence>
<reference evidence="6" key="1">
    <citation type="journal article" date="2022" name="Front. Genet.">
        <title>Chromosome-Scale Assembly of the Dendrobium nobile Genome Provides Insights Into the Molecular Mechanism of the Biosynthesis of the Medicinal Active Ingredient of Dendrobium.</title>
        <authorList>
            <person name="Xu Q."/>
            <person name="Niu S.-C."/>
            <person name="Li K.-L."/>
            <person name="Zheng P.-J."/>
            <person name="Zhang X.-J."/>
            <person name="Jia Y."/>
            <person name="Liu Y."/>
            <person name="Niu Y.-X."/>
            <person name="Yu L.-H."/>
            <person name="Chen D.-F."/>
            <person name="Zhang G.-Q."/>
        </authorList>
    </citation>
    <scope>NUCLEOTIDE SEQUENCE</scope>
    <source>
        <tissue evidence="6">Leaf</tissue>
    </source>
</reference>
<name>A0A8T3ABF5_DENNO</name>
<gene>
    <name evidence="6" type="ORF">KFK09_023872</name>
</gene>
<evidence type="ECO:0000259" key="5">
    <source>
        <dbReference type="Pfam" id="PF03766"/>
    </source>
</evidence>
<proteinExistence type="inferred from homology"/>
<organism evidence="6 7">
    <name type="scientific">Dendrobium nobile</name>
    <name type="common">Orchid</name>
    <dbReference type="NCBI Taxonomy" id="94219"/>
    <lineage>
        <taxon>Eukaryota</taxon>
        <taxon>Viridiplantae</taxon>
        <taxon>Streptophyta</taxon>
        <taxon>Embryophyta</taxon>
        <taxon>Tracheophyta</taxon>
        <taxon>Spermatophyta</taxon>
        <taxon>Magnoliopsida</taxon>
        <taxon>Liliopsida</taxon>
        <taxon>Asparagales</taxon>
        <taxon>Orchidaceae</taxon>
        <taxon>Epidendroideae</taxon>
        <taxon>Malaxideae</taxon>
        <taxon>Dendrobiinae</taxon>
        <taxon>Dendrobium</taxon>
    </lineage>
</organism>
<dbReference type="PANTHER" id="PTHR31775">
    <property type="entry name" value="OS02G0117200 PROTEIN"/>
    <property type="match status" value="1"/>
</dbReference>
<feature type="region of interest" description="Disordered" evidence="3">
    <location>
        <begin position="1"/>
        <end position="84"/>
    </location>
</feature>
<evidence type="ECO:0000259" key="4">
    <source>
        <dbReference type="Pfam" id="PF03763"/>
    </source>
</evidence>
<feature type="domain" description="Remorin N-terminal" evidence="5">
    <location>
        <begin position="36"/>
        <end position="90"/>
    </location>
</feature>
<feature type="compositionally biased region" description="Basic and acidic residues" evidence="3">
    <location>
        <begin position="1"/>
        <end position="15"/>
    </location>
</feature>
<dbReference type="AlphaFoldDB" id="A0A8T3ABF5"/>
<dbReference type="Proteomes" id="UP000829196">
    <property type="component" value="Unassembled WGS sequence"/>
</dbReference>
<sequence>MGEEEAKNVEIRGSTEEATAPLPVDPLVSAPSESPKEVAEEKLMLPSSPEKKPEEVNALAIVEKVIDPPSTGKSSGGSGSADRDAVLARVENEKKLSLVKAWEDSEKVKAENKAIKKMADILAWENSKKAAVEAELRKIEEALEKKKAEYAEKMKNKIATIHKEAEEKRAIGEARRSQDILKVEEMAAKYRATGHFPKKQLGCF</sequence>
<comment type="caution">
    <text evidence="6">The sequence shown here is derived from an EMBL/GenBank/DDBJ whole genome shotgun (WGS) entry which is preliminary data.</text>
</comment>